<dbReference type="KEGG" id="lsp:Bsph_p170"/>
<dbReference type="Proteomes" id="UP000002164">
    <property type="component" value="Plasmid pBsph"/>
</dbReference>
<name>B1I0N9_LYSSC</name>
<keyword evidence="1" id="KW-0614">Plasmid</keyword>
<reference evidence="1 2" key="1">
    <citation type="journal article" date="2008" name="J. Bacteriol.">
        <title>Complete genome sequence of the mosquitocidal bacterium Bacillus sphaericus C3-41 and comparison with those of closely related Bacillus species.</title>
        <authorList>
            <person name="Hu X."/>
            <person name="Fan W."/>
            <person name="Han B."/>
            <person name="Liu H."/>
            <person name="Zheng D."/>
            <person name="Li Q."/>
            <person name="Dong W."/>
            <person name="Yan J."/>
            <person name="Gao M."/>
            <person name="Berry C."/>
            <person name="Yuan Z."/>
        </authorList>
    </citation>
    <scope>NUCLEOTIDE SEQUENCE [LARGE SCALE GENOMIC DNA]</scope>
    <source>
        <strain evidence="1 2">C3-41</strain>
        <plasmid evidence="1 2">pBsph</plasmid>
    </source>
</reference>
<dbReference type="EMBL" id="CP000818">
    <property type="protein sequence ID" value="ACA42398.1"/>
    <property type="molecule type" value="Genomic_DNA"/>
</dbReference>
<dbReference type="EnsemblBacteria" id="ACA42398">
    <property type="protein sequence ID" value="ACA42398"/>
    <property type="gene ID" value="Bsph_p170"/>
</dbReference>
<protein>
    <submittedName>
        <fullName evidence="1">Uncharacterized protein</fullName>
    </submittedName>
</protein>
<dbReference type="HOGENOM" id="CLU_1718630_0_0_9"/>
<dbReference type="AlphaFoldDB" id="B1I0N9"/>
<organism evidence="1 2">
    <name type="scientific">Lysinibacillus sphaericus (strain C3-41)</name>
    <dbReference type="NCBI Taxonomy" id="444177"/>
    <lineage>
        <taxon>Bacteria</taxon>
        <taxon>Bacillati</taxon>
        <taxon>Bacillota</taxon>
        <taxon>Bacilli</taxon>
        <taxon>Bacillales</taxon>
        <taxon>Bacillaceae</taxon>
        <taxon>Lysinibacillus</taxon>
    </lineage>
</organism>
<evidence type="ECO:0000313" key="1">
    <source>
        <dbReference type="EMBL" id="ACA42398.1"/>
    </source>
</evidence>
<accession>B1I0N9</accession>
<gene>
    <name evidence="1" type="ordered locus">Bsph_p170</name>
</gene>
<sequence length="165" mass="19115">MRGKGASKMYKSIKEWLFSYTYTKYLVKLNKYKENTIALPISDQLAIINLIKELGAKKCCLELYQKPKTESWVINMAELDITKTGIIEYKNPSTRLKFELDFKKYEHATISLANSKTIVFELSDSISKKLLYIKLKITLPVSLDELIEESKGLAREERLSKNKVH</sequence>
<evidence type="ECO:0000313" key="2">
    <source>
        <dbReference type="Proteomes" id="UP000002164"/>
    </source>
</evidence>
<geneLocation type="plasmid" evidence="1 2">
    <name>pBsph</name>
</geneLocation>
<proteinExistence type="predicted"/>